<feature type="non-terminal residue" evidence="4">
    <location>
        <position position="1"/>
    </location>
</feature>
<evidence type="ECO:0000256" key="2">
    <source>
        <dbReference type="PROSITE-ProRule" id="PRU00192"/>
    </source>
</evidence>
<proteinExistence type="predicted"/>
<dbReference type="InterPro" id="IPR036028">
    <property type="entry name" value="SH3-like_dom_sf"/>
</dbReference>
<dbReference type="PRINTS" id="PR00499">
    <property type="entry name" value="P67PHOX"/>
</dbReference>
<dbReference type="EMBL" id="CAJVPZ010034424">
    <property type="protein sequence ID" value="CAG8746674.1"/>
    <property type="molecule type" value="Genomic_DNA"/>
</dbReference>
<feature type="domain" description="SH3" evidence="3">
    <location>
        <begin position="11"/>
        <end position="64"/>
    </location>
</feature>
<sequence length="64" mass="7321">DEGGNEEEDEYTDRRARALYKFQAGDVDELSFEEGDILIIKQRLGDGWLLAELNDKTGLVPENY</sequence>
<name>A0A9N9NN49_9GLOM</name>
<dbReference type="PROSITE" id="PS50002">
    <property type="entry name" value="SH3"/>
    <property type="match status" value="1"/>
</dbReference>
<keyword evidence="1 2" id="KW-0728">SH3 domain</keyword>
<dbReference type="Pfam" id="PF14604">
    <property type="entry name" value="SH3_9"/>
    <property type="match status" value="1"/>
</dbReference>
<dbReference type="OrthoDB" id="19092at2759"/>
<evidence type="ECO:0000259" key="3">
    <source>
        <dbReference type="PROSITE" id="PS50002"/>
    </source>
</evidence>
<dbReference type="SUPFAM" id="SSF50044">
    <property type="entry name" value="SH3-domain"/>
    <property type="match status" value="1"/>
</dbReference>
<evidence type="ECO:0000256" key="1">
    <source>
        <dbReference type="ARBA" id="ARBA00022443"/>
    </source>
</evidence>
<gene>
    <name evidence="4" type="ORF">RFULGI_LOCUS13284</name>
</gene>
<dbReference type="Gene3D" id="2.30.30.40">
    <property type="entry name" value="SH3 Domains"/>
    <property type="match status" value="1"/>
</dbReference>
<protein>
    <submittedName>
        <fullName evidence="4">2468_t:CDS:1</fullName>
    </submittedName>
</protein>
<keyword evidence="5" id="KW-1185">Reference proteome</keyword>
<evidence type="ECO:0000313" key="5">
    <source>
        <dbReference type="Proteomes" id="UP000789396"/>
    </source>
</evidence>
<comment type="caution">
    <text evidence="4">The sequence shown here is derived from an EMBL/GenBank/DDBJ whole genome shotgun (WGS) entry which is preliminary data.</text>
</comment>
<dbReference type="AlphaFoldDB" id="A0A9N9NN49"/>
<feature type="non-terminal residue" evidence="4">
    <location>
        <position position="64"/>
    </location>
</feature>
<dbReference type="PRINTS" id="PR00452">
    <property type="entry name" value="SH3DOMAIN"/>
</dbReference>
<evidence type="ECO:0000313" key="4">
    <source>
        <dbReference type="EMBL" id="CAG8746674.1"/>
    </source>
</evidence>
<dbReference type="Proteomes" id="UP000789396">
    <property type="component" value="Unassembled WGS sequence"/>
</dbReference>
<dbReference type="InterPro" id="IPR001452">
    <property type="entry name" value="SH3_domain"/>
</dbReference>
<dbReference type="FunFam" id="2.30.30.40:FF:000072">
    <property type="entry name" value="Unconventional Myosin IB"/>
    <property type="match status" value="1"/>
</dbReference>
<organism evidence="4 5">
    <name type="scientific">Racocetra fulgida</name>
    <dbReference type="NCBI Taxonomy" id="60492"/>
    <lineage>
        <taxon>Eukaryota</taxon>
        <taxon>Fungi</taxon>
        <taxon>Fungi incertae sedis</taxon>
        <taxon>Mucoromycota</taxon>
        <taxon>Glomeromycotina</taxon>
        <taxon>Glomeromycetes</taxon>
        <taxon>Diversisporales</taxon>
        <taxon>Gigasporaceae</taxon>
        <taxon>Racocetra</taxon>
    </lineage>
</organism>
<accession>A0A9N9NN49</accession>
<reference evidence="4" key="1">
    <citation type="submission" date="2021-06" db="EMBL/GenBank/DDBJ databases">
        <authorList>
            <person name="Kallberg Y."/>
            <person name="Tangrot J."/>
            <person name="Rosling A."/>
        </authorList>
    </citation>
    <scope>NUCLEOTIDE SEQUENCE</scope>
    <source>
        <strain evidence="4">IN212</strain>
    </source>
</reference>
<dbReference type="SMART" id="SM00326">
    <property type="entry name" value="SH3"/>
    <property type="match status" value="1"/>
</dbReference>